<dbReference type="Proteomes" id="UP001271007">
    <property type="component" value="Unassembled WGS sequence"/>
</dbReference>
<feature type="compositionally biased region" description="Basic and acidic residues" evidence="2">
    <location>
        <begin position="241"/>
        <end position="281"/>
    </location>
</feature>
<dbReference type="InterPro" id="IPR048380">
    <property type="entry name" value="Rad26-like_N"/>
</dbReference>
<evidence type="ECO:0000259" key="5">
    <source>
        <dbReference type="Pfam" id="PF21048"/>
    </source>
</evidence>
<feature type="compositionally biased region" description="Acidic residues" evidence="2">
    <location>
        <begin position="95"/>
        <end position="106"/>
    </location>
</feature>
<organism evidence="6 7">
    <name type="scientific">Extremus antarcticus</name>
    <dbReference type="NCBI Taxonomy" id="702011"/>
    <lineage>
        <taxon>Eukaryota</taxon>
        <taxon>Fungi</taxon>
        <taxon>Dikarya</taxon>
        <taxon>Ascomycota</taxon>
        <taxon>Pezizomycotina</taxon>
        <taxon>Dothideomycetes</taxon>
        <taxon>Dothideomycetidae</taxon>
        <taxon>Mycosphaerellales</taxon>
        <taxon>Extremaceae</taxon>
        <taxon>Extremus</taxon>
    </lineage>
</organism>
<feature type="region of interest" description="Disordered" evidence="2">
    <location>
        <begin position="1"/>
        <end position="145"/>
    </location>
</feature>
<reference evidence="6" key="1">
    <citation type="submission" date="2023-04" db="EMBL/GenBank/DDBJ databases">
        <title>Black Yeasts Isolated from many extreme environments.</title>
        <authorList>
            <person name="Coleine C."/>
            <person name="Stajich J.E."/>
            <person name="Selbmann L."/>
        </authorList>
    </citation>
    <scope>NUCLEOTIDE SEQUENCE</scope>
    <source>
        <strain evidence="6">CCFEE 5312</strain>
    </source>
</reference>
<feature type="compositionally biased region" description="Low complexity" evidence="2">
    <location>
        <begin position="77"/>
        <end position="86"/>
    </location>
</feature>
<feature type="compositionally biased region" description="Basic and acidic residues" evidence="2">
    <location>
        <begin position="323"/>
        <end position="332"/>
    </location>
</feature>
<feature type="compositionally biased region" description="Polar residues" evidence="2">
    <location>
        <begin position="17"/>
        <end position="62"/>
    </location>
</feature>
<dbReference type="Pfam" id="PF21046">
    <property type="entry name" value="Rad26-like_C"/>
    <property type="match status" value="1"/>
</dbReference>
<gene>
    <name evidence="6" type="ORF">LTR09_002268</name>
</gene>
<feature type="region of interest" description="Disordered" evidence="2">
    <location>
        <begin position="241"/>
        <end position="353"/>
    </location>
</feature>
<dbReference type="InterPro" id="IPR022093">
    <property type="entry name" value="Rad26-like_helical"/>
</dbReference>
<name>A0AAJ0GGX1_9PEZI</name>
<feature type="compositionally biased region" description="Acidic residues" evidence="2">
    <location>
        <begin position="1"/>
        <end position="11"/>
    </location>
</feature>
<feature type="compositionally biased region" description="Acidic residues" evidence="2">
    <location>
        <begin position="804"/>
        <end position="817"/>
    </location>
</feature>
<dbReference type="Pfam" id="PF12331">
    <property type="entry name" value="Rad26-like_helical_rpts"/>
    <property type="match status" value="1"/>
</dbReference>
<evidence type="ECO:0000313" key="7">
    <source>
        <dbReference type="Proteomes" id="UP001271007"/>
    </source>
</evidence>
<proteinExistence type="predicted"/>
<feature type="region of interest" description="Disordered" evidence="2">
    <location>
        <begin position="160"/>
        <end position="179"/>
    </location>
</feature>
<dbReference type="AlphaFoldDB" id="A0AAJ0GGX1"/>
<dbReference type="EMBL" id="JAWDJX010000004">
    <property type="protein sequence ID" value="KAK3057229.1"/>
    <property type="molecule type" value="Genomic_DNA"/>
</dbReference>
<keyword evidence="7" id="KW-1185">Reference proteome</keyword>
<evidence type="ECO:0000259" key="3">
    <source>
        <dbReference type="Pfam" id="PF12331"/>
    </source>
</evidence>
<dbReference type="Pfam" id="PF21048">
    <property type="entry name" value="Rad26-like_N"/>
    <property type="match status" value="1"/>
</dbReference>
<evidence type="ECO:0000259" key="4">
    <source>
        <dbReference type="Pfam" id="PF21046"/>
    </source>
</evidence>
<feature type="domain" description="Rad26-like helical repeats" evidence="3">
    <location>
        <begin position="487"/>
        <end position="719"/>
    </location>
</feature>
<evidence type="ECO:0000256" key="2">
    <source>
        <dbReference type="SAM" id="MobiDB-lite"/>
    </source>
</evidence>
<protein>
    <submittedName>
        <fullName evidence="6">Uncharacterized protein</fullName>
    </submittedName>
</protein>
<feature type="coiled-coil region" evidence="1">
    <location>
        <begin position="181"/>
        <end position="208"/>
    </location>
</feature>
<feature type="domain" description="Rad26-like C-terminal" evidence="4">
    <location>
        <begin position="726"/>
        <end position="788"/>
    </location>
</feature>
<comment type="caution">
    <text evidence="6">The sequence shown here is derived from an EMBL/GenBank/DDBJ whole genome shotgun (WGS) entry which is preliminary data.</text>
</comment>
<evidence type="ECO:0000256" key="1">
    <source>
        <dbReference type="SAM" id="Coils"/>
    </source>
</evidence>
<evidence type="ECO:0000313" key="6">
    <source>
        <dbReference type="EMBL" id="KAK3057229.1"/>
    </source>
</evidence>
<dbReference type="InterPro" id="IPR048379">
    <property type="entry name" value="Rad26-like_C"/>
</dbReference>
<accession>A0AAJ0GGX1</accession>
<keyword evidence="1" id="KW-0175">Coiled coil</keyword>
<feature type="region of interest" description="Disordered" evidence="2">
    <location>
        <begin position="787"/>
        <end position="817"/>
    </location>
</feature>
<feature type="domain" description="Rad26-like N-terminal" evidence="5">
    <location>
        <begin position="382"/>
        <end position="426"/>
    </location>
</feature>
<sequence>MDEDDFDDDGLDAIPDNTLQQLEQTAFTSTQGTRPKTSRGPQNHVIQTYGATGLSRNGNLGKTSWRPPQPRKSFQQPIPSEPAASAPDPPSSDYGFDDEDVIDLDEPSAGAQAPSALPTRARTTTPGPVAARNVRYGSKPPLDPETEAAFAAADAELGAPEIGPWTHAPHLAPKPNDSVDVSSLQARIAELEAEKAHLGQAEEAAQRAVQAKLGEIAIVRSNQDKATKEYERRISIMQKLHADESAKQKADIEATRKQREKMETDNRFLQHDLAQESERAKRLTGPGKARTAGTGLGTPRKASNFGLGDGFADDEVRVISPSKSKDKSREQTPKVGAKRKRPAQDSPIAPLSFTQPVRHESLDQQPPVVETKVVESHSTYAFMQRTLNHCPYEGHIRSVEALAKYALPSNDRESLSSMLLASLTSPLISTDENMPLKLSRIMLRLWRRCLEEEYYKPVYLMLDMIRFALRGQLANIRCQLIEEAVPICVRSVNLVTDATFQASSYPSFASGAEYAHTQANVAPYIDVDEILEFLKELCDAASLSSENIQVYWRTVDFKSLLLMLNRAQPLSQITTALHMLKTSCLPTSFGCIADLEAEDGAQKQVQQEKSTIERLTSMLFEIPQAPSDEPAYTDREIFGYRLEVLAVLRSICQSEHGGLQLAQYRTAIGRLIRFLDAQVCRLYTTRPAIGLEVKNDETAPHTLVAQTINTTVRLVYHLLRAHSEVINLQQKLAVFKGGWHKFLISMTRIAFSDRLVFEEGLDEESVEAAHQILDSVLSPEEGEAVVRAVETPRGTKGSSTEQNTESEGEDAMEEDPG</sequence>